<proteinExistence type="inferred from homology"/>
<dbReference type="InParanoid" id="A0A0H2S5G9"/>
<dbReference type="OrthoDB" id="205099at2759"/>
<evidence type="ECO:0000256" key="7">
    <source>
        <dbReference type="ARBA" id="ARBA00023242"/>
    </source>
</evidence>
<dbReference type="InterPro" id="IPR055122">
    <property type="entry name" value="Med14_N"/>
</dbReference>
<dbReference type="EMBL" id="KQ085886">
    <property type="protein sequence ID" value="KLO19475.1"/>
    <property type="molecule type" value="Genomic_DNA"/>
</dbReference>
<keyword evidence="6 9" id="KW-0804">Transcription</keyword>
<dbReference type="GO" id="GO:0070847">
    <property type="term" value="C:core mediator complex"/>
    <property type="evidence" value="ECO:0007669"/>
    <property type="project" value="TreeGrafter"/>
</dbReference>
<protein>
    <recommendedName>
        <fullName evidence="3 9">Mediator of RNA polymerase II transcription subunit 14</fullName>
    </recommendedName>
    <alternativeName>
        <fullName evidence="8 9">Mediator complex subunit 14</fullName>
    </alternativeName>
</protein>
<dbReference type="PANTHER" id="PTHR12809">
    <property type="entry name" value="MEDIATOR COMPLEX SUBUNIT"/>
    <property type="match status" value="1"/>
</dbReference>
<sequence>MQAIPNGYHNAVAGGSSNGHDRTLVPGLDDAPSQEELESELPDVAEGQVSLGELLSRVAQSIYSELTEMADTLPNMSDSARKRTIADWVVKTKKQVVKLYAVMKWSRDARDVQKAMNITAFLMDQNRQFEESIQAVAALKESLAPARLRNHDLLTSLDVLTTGTYLRLPTQIKKFFIPPEPLSDVDVQKTLQDMDFVIKYRLRMSEVIPCEMSHFVVEGGRAYFTAPNLFRVTLSLRGAQKNDGWFFVNLEFLHDVDGDAEEVQDFPRTPIGDMKRHVTEEADSRLNYYTPLPEDASQPGLELPPRPQLPPGKVDAPLVRLYNFLQMMSLTYQLEILFFQASRLRSLGWREYLNLKRAPDGKSFVASYWIRPSQNDANRPSQSNLNRPRIPPIGGMVTVSLKETHASARAGGGPLRAPMHRILSELQQSSKISGAQPSDEVETFALDVRWEPTAGALGITIPPELMLVQSQALVVNPTSLNFESIITTAIRKHVDCILAVYQHSLLNGPFRSIFARPGDVILAHDGSVSSLRVRLCADEVVVVSIETRTGRITLRGVGELAAAGRGPRFALFSERLNQNPLVIYDCLVHLRYNTILELVEQKAHYLGLQTYRTRNFSPQDYMRFGHSAKMQLFIQLARSPTHYLVVVIAEMDFRFALISTQVISETLGASVIIEDIGWLDIRRIHDDRVLGDQSTKIDPSNNGMGGFNPFAGADQFKMDTGLLRELYAYCCARVAYTKVELQLKLRGIPCAYLEAGPSNTSDLSSLQSSLSRSVPVLCVQSSDILAGAPAAEAAMPNIRVIPLNWWSTKKSQVITCVKLKYVQQPVGKRAGTSTVIRPSKRIVYDTREAVVSFLSESVDSCVDEFLEEWAKVSKIVVIAREVAQMSRRASWDDVRLLSFDLQTVEFAYAQDYTVAITCTDQLLASSNSSYDLAFSRVPQKKRLRLDVDPFTSSEDNDEAMENPHEDSEPFLRHVLRQGPRLSSSLHQLVLLLRNTLPVVCVLDSIRKATVSGRDKDAQAVGVDTFAKAAGWFRILYGDMRHALDFRILSNSRVAVFDAAYTSHLKAQERPAAPFIPGHRAKPSIGGADQANKKHVTFAGSDDVAGAGKDSSKSVNTVGLLQPIQDFANLVREAAQDLINSNASSNTPALPSGPSSSRPFTGRHVALLDMGVVCSVDDVDALALRIHSRIVRMLLKQKSDAESAASASSSSTPSNVT</sequence>
<evidence type="ECO:0000256" key="4">
    <source>
        <dbReference type="ARBA" id="ARBA00023015"/>
    </source>
</evidence>
<keyword evidence="13" id="KW-1185">Reference proteome</keyword>
<accession>A0A0H2S5G9</accession>
<comment type="function">
    <text evidence="9">Component of the Mediator complex, a coactivator involved in the regulated transcription of nearly all RNA polymerase II-dependent genes. Mediator functions as a bridge to convey information from gene-specific regulatory proteins to the basal RNA polymerase II transcription machinery. Mediator is recruited to promoters by direct interactions with regulatory proteins and serves as a scaffold for the assembly of a functional preinitiation complex with RNA polymerase II and the general transcription factors.</text>
</comment>
<comment type="subcellular location">
    <subcellularLocation>
        <location evidence="1 9">Nucleus</location>
    </subcellularLocation>
</comment>
<evidence type="ECO:0000256" key="1">
    <source>
        <dbReference type="ARBA" id="ARBA00004123"/>
    </source>
</evidence>
<evidence type="ECO:0000256" key="9">
    <source>
        <dbReference type="RuleBase" id="RU365082"/>
    </source>
</evidence>
<dbReference type="PANTHER" id="PTHR12809:SF2">
    <property type="entry name" value="MEDIATOR OF RNA POLYMERASE II TRANSCRIPTION SUBUNIT 14"/>
    <property type="match status" value="1"/>
</dbReference>
<evidence type="ECO:0000256" key="10">
    <source>
        <dbReference type="SAM" id="MobiDB-lite"/>
    </source>
</evidence>
<dbReference type="GO" id="GO:0006357">
    <property type="term" value="P:regulation of transcription by RNA polymerase II"/>
    <property type="evidence" value="ECO:0007669"/>
    <property type="project" value="InterPro"/>
</dbReference>
<name>A0A0H2S5G9_9AGAM</name>
<keyword evidence="7 9" id="KW-0539">Nucleus</keyword>
<feature type="domain" description="Mediator complex subunit MED14 N-terminal" evidence="11">
    <location>
        <begin position="48"/>
        <end position="237"/>
    </location>
</feature>
<evidence type="ECO:0000256" key="3">
    <source>
        <dbReference type="ARBA" id="ARBA00019619"/>
    </source>
</evidence>
<evidence type="ECO:0000256" key="8">
    <source>
        <dbReference type="ARBA" id="ARBA00032007"/>
    </source>
</evidence>
<dbReference type="STRING" id="27342.A0A0H2S5G9"/>
<gene>
    <name evidence="12" type="ORF">SCHPADRAFT_992727</name>
</gene>
<keyword evidence="4 9" id="KW-0805">Transcription regulation</keyword>
<dbReference type="AlphaFoldDB" id="A0A0H2S5G9"/>
<keyword evidence="5 9" id="KW-0010">Activator</keyword>
<reference evidence="12 13" key="1">
    <citation type="submission" date="2015-04" db="EMBL/GenBank/DDBJ databases">
        <title>Complete genome sequence of Schizopora paradoxa KUC8140, a cosmopolitan wood degrader in East Asia.</title>
        <authorList>
            <consortium name="DOE Joint Genome Institute"/>
            <person name="Min B."/>
            <person name="Park H."/>
            <person name="Jang Y."/>
            <person name="Kim J.-J."/>
            <person name="Kim K.H."/>
            <person name="Pangilinan J."/>
            <person name="Lipzen A."/>
            <person name="Riley R."/>
            <person name="Grigoriev I.V."/>
            <person name="Spatafora J.W."/>
            <person name="Choi I.-G."/>
        </authorList>
    </citation>
    <scope>NUCLEOTIDE SEQUENCE [LARGE SCALE GENOMIC DNA]</scope>
    <source>
        <strain evidence="12 13">KUC8140</strain>
    </source>
</reference>
<comment type="similarity">
    <text evidence="2 9">Belongs to the Mediator complex subunit 14 family.</text>
</comment>
<evidence type="ECO:0000256" key="5">
    <source>
        <dbReference type="ARBA" id="ARBA00023159"/>
    </source>
</evidence>
<organism evidence="12 13">
    <name type="scientific">Schizopora paradoxa</name>
    <dbReference type="NCBI Taxonomy" id="27342"/>
    <lineage>
        <taxon>Eukaryota</taxon>
        <taxon>Fungi</taxon>
        <taxon>Dikarya</taxon>
        <taxon>Basidiomycota</taxon>
        <taxon>Agaricomycotina</taxon>
        <taxon>Agaricomycetes</taxon>
        <taxon>Hymenochaetales</taxon>
        <taxon>Schizoporaceae</taxon>
        <taxon>Schizopora</taxon>
    </lineage>
</organism>
<dbReference type="GO" id="GO:0016592">
    <property type="term" value="C:mediator complex"/>
    <property type="evidence" value="ECO:0007669"/>
    <property type="project" value="UniProtKB-UniRule"/>
</dbReference>
<evidence type="ECO:0000313" key="13">
    <source>
        <dbReference type="Proteomes" id="UP000053477"/>
    </source>
</evidence>
<dbReference type="InterPro" id="IPR013947">
    <property type="entry name" value="Mediator_Med14"/>
</dbReference>
<evidence type="ECO:0000259" key="11">
    <source>
        <dbReference type="Pfam" id="PF08638"/>
    </source>
</evidence>
<dbReference type="Pfam" id="PF08638">
    <property type="entry name" value="Med14"/>
    <property type="match status" value="1"/>
</dbReference>
<evidence type="ECO:0000256" key="6">
    <source>
        <dbReference type="ARBA" id="ARBA00023163"/>
    </source>
</evidence>
<comment type="subunit">
    <text evidence="9">Component of the Mediator complex.</text>
</comment>
<feature type="region of interest" description="Disordered" evidence="10">
    <location>
        <begin position="1"/>
        <end position="32"/>
    </location>
</feature>
<dbReference type="Proteomes" id="UP000053477">
    <property type="component" value="Unassembled WGS sequence"/>
</dbReference>
<evidence type="ECO:0000256" key="2">
    <source>
        <dbReference type="ARBA" id="ARBA00007813"/>
    </source>
</evidence>
<evidence type="ECO:0000313" key="12">
    <source>
        <dbReference type="EMBL" id="KLO19475.1"/>
    </source>
</evidence>
<dbReference type="GO" id="GO:0003712">
    <property type="term" value="F:transcription coregulator activity"/>
    <property type="evidence" value="ECO:0007669"/>
    <property type="project" value="UniProtKB-UniRule"/>
</dbReference>